<comment type="caution">
    <text evidence="2">The sequence shown here is derived from an EMBL/GenBank/DDBJ whole genome shotgun (WGS) entry which is preliminary data.</text>
</comment>
<accession>A0A9Q3F8D0</accession>
<dbReference type="AlphaFoldDB" id="A0A9Q3F8D0"/>
<evidence type="ECO:0000259" key="1">
    <source>
        <dbReference type="Pfam" id="PF25597"/>
    </source>
</evidence>
<dbReference type="OrthoDB" id="2516125at2759"/>
<gene>
    <name evidence="2" type="ORF">O181_075336</name>
</gene>
<dbReference type="Proteomes" id="UP000765509">
    <property type="component" value="Unassembled WGS sequence"/>
</dbReference>
<dbReference type="InterPro" id="IPR057670">
    <property type="entry name" value="SH3_retrovirus"/>
</dbReference>
<proteinExistence type="predicted"/>
<sequence length="107" mass="12036">MFGCRAVIHNLKCQYKSKMEPPGKPGILIGYDNNNTAYRIVCLKDAKVSVMHHATFNEQVFPKLSTMNEDTLTFFHKDINAFCSPNTETYAKTIDTSNTGYRCCTSG</sequence>
<evidence type="ECO:0000313" key="3">
    <source>
        <dbReference type="Proteomes" id="UP000765509"/>
    </source>
</evidence>
<name>A0A9Q3F8D0_9BASI</name>
<protein>
    <recommendedName>
        <fullName evidence="1">Retroviral polymerase SH3-like domain-containing protein</fullName>
    </recommendedName>
</protein>
<feature type="domain" description="Retroviral polymerase SH3-like" evidence="1">
    <location>
        <begin position="4"/>
        <end position="66"/>
    </location>
</feature>
<organism evidence="2 3">
    <name type="scientific">Austropuccinia psidii MF-1</name>
    <dbReference type="NCBI Taxonomy" id="1389203"/>
    <lineage>
        <taxon>Eukaryota</taxon>
        <taxon>Fungi</taxon>
        <taxon>Dikarya</taxon>
        <taxon>Basidiomycota</taxon>
        <taxon>Pucciniomycotina</taxon>
        <taxon>Pucciniomycetes</taxon>
        <taxon>Pucciniales</taxon>
        <taxon>Sphaerophragmiaceae</taxon>
        <taxon>Austropuccinia</taxon>
    </lineage>
</organism>
<keyword evidence="3" id="KW-1185">Reference proteome</keyword>
<dbReference type="Pfam" id="PF25597">
    <property type="entry name" value="SH3_retrovirus"/>
    <property type="match status" value="1"/>
</dbReference>
<dbReference type="EMBL" id="AVOT02040406">
    <property type="protein sequence ID" value="MBW0535621.1"/>
    <property type="molecule type" value="Genomic_DNA"/>
</dbReference>
<evidence type="ECO:0000313" key="2">
    <source>
        <dbReference type="EMBL" id="MBW0535621.1"/>
    </source>
</evidence>
<reference evidence="2" key="1">
    <citation type="submission" date="2021-03" db="EMBL/GenBank/DDBJ databases">
        <title>Draft genome sequence of rust myrtle Austropuccinia psidii MF-1, a brazilian biotype.</title>
        <authorList>
            <person name="Quecine M.C."/>
            <person name="Pachon D.M.R."/>
            <person name="Bonatelli M.L."/>
            <person name="Correr F.H."/>
            <person name="Franceschini L.M."/>
            <person name="Leite T.F."/>
            <person name="Margarido G.R.A."/>
            <person name="Almeida C.A."/>
            <person name="Ferrarezi J.A."/>
            <person name="Labate C.A."/>
        </authorList>
    </citation>
    <scope>NUCLEOTIDE SEQUENCE</scope>
    <source>
        <strain evidence="2">MF-1</strain>
    </source>
</reference>